<gene>
    <name evidence="1" type="ORF">ACFPZ3_25515</name>
</gene>
<dbReference type="Pfam" id="PF04075">
    <property type="entry name" value="F420H2_quin_red"/>
    <property type="match status" value="1"/>
</dbReference>
<evidence type="ECO:0000313" key="2">
    <source>
        <dbReference type="Proteomes" id="UP001596058"/>
    </source>
</evidence>
<comment type="caution">
    <text evidence="1">The sequence shown here is derived from an EMBL/GenBank/DDBJ whole genome shotgun (WGS) entry which is preliminary data.</text>
</comment>
<dbReference type="Gene3D" id="2.30.110.10">
    <property type="entry name" value="Electron Transport, Fmn-binding Protein, Chain A"/>
    <property type="match status" value="1"/>
</dbReference>
<sequence>MIHLSCIPNLLLTWGIPIGPLVLLRTRGRQSGPPRTVPIAMLRHHSHHWLVSPSRDTHWVHNLRADA</sequence>
<protein>
    <submittedName>
        <fullName evidence="1">Nitroreductase/quinone reductase family protein</fullName>
    </submittedName>
</protein>
<organism evidence="1 2">
    <name type="scientific">Nonomuraea insulae</name>
    <dbReference type="NCBI Taxonomy" id="1616787"/>
    <lineage>
        <taxon>Bacteria</taxon>
        <taxon>Bacillati</taxon>
        <taxon>Actinomycetota</taxon>
        <taxon>Actinomycetes</taxon>
        <taxon>Streptosporangiales</taxon>
        <taxon>Streptosporangiaceae</taxon>
        <taxon>Nonomuraea</taxon>
    </lineage>
</organism>
<reference evidence="2" key="1">
    <citation type="journal article" date="2019" name="Int. J. Syst. Evol. Microbiol.">
        <title>The Global Catalogue of Microorganisms (GCM) 10K type strain sequencing project: providing services to taxonomists for standard genome sequencing and annotation.</title>
        <authorList>
            <consortium name="The Broad Institute Genomics Platform"/>
            <consortium name="The Broad Institute Genome Sequencing Center for Infectious Disease"/>
            <person name="Wu L."/>
            <person name="Ma J."/>
        </authorList>
    </citation>
    <scope>NUCLEOTIDE SEQUENCE [LARGE SCALE GENOMIC DNA]</scope>
    <source>
        <strain evidence="2">CCUG 53903</strain>
    </source>
</reference>
<keyword evidence="2" id="KW-1185">Reference proteome</keyword>
<dbReference type="EMBL" id="JBHSPA010000028">
    <property type="protein sequence ID" value="MFC5827238.1"/>
    <property type="molecule type" value="Genomic_DNA"/>
</dbReference>
<dbReference type="InterPro" id="IPR012349">
    <property type="entry name" value="Split_barrel_FMN-bd"/>
</dbReference>
<name>A0ABW1CRV6_9ACTN</name>
<dbReference type="InterPro" id="IPR004378">
    <property type="entry name" value="F420H2_quin_Rdtase"/>
</dbReference>
<accession>A0ABW1CRV6</accession>
<proteinExistence type="predicted"/>
<evidence type="ECO:0000313" key="1">
    <source>
        <dbReference type="EMBL" id="MFC5827238.1"/>
    </source>
</evidence>
<dbReference type="RefSeq" id="WP_379516747.1">
    <property type="nucleotide sequence ID" value="NZ_JBHSPA010000028.1"/>
</dbReference>
<dbReference type="Proteomes" id="UP001596058">
    <property type="component" value="Unassembled WGS sequence"/>
</dbReference>